<reference evidence="2" key="1">
    <citation type="submission" date="2019-10" db="EMBL/GenBank/DDBJ databases">
        <authorList>
            <person name="Soares A.E.R."/>
            <person name="Aleixo A."/>
            <person name="Schneider P."/>
            <person name="Miyaki C.Y."/>
            <person name="Schneider M.P."/>
            <person name="Mello C."/>
            <person name="Vasconcelos A.T.R."/>
        </authorList>
    </citation>
    <scope>NUCLEOTIDE SEQUENCE</scope>
    <source>
        <tissue evidence="2">Muscle</tissue>
    </source>
</reference>
<proteinExistence type="predicted"/>
<protein>
    <submittedName>
        <fullName evidence="2">Uncharacterized protein</fullName>
    </submittedName>
</protein>
<evidence type="ECO:0000256" key="1">
    <source>
        <dbReference type="SAM" id="MobiDB-lite"/>
    </source>
</evidence>
<evidence type="ECO:0000313" key="3">
    <source>
        <dbReference type="Proteomes" id="UP001145742"/>
    </source>
</evidence>
<dbReference type="EMBL" id="WHWB01032380">
    <property type="protein sequence ID" value="KAJ7425958.1"/>
    <property type="molecule type" value="Genomic_DNA"/>
</dbReference>
<gene>
    <name evidence="2" type="ORF">WISP_21561</name>
</gene>
<comment type="caution">
    <text evidence="2">The sequence shown here is derived from an EMBL/GenBank/DDBJ whole genome shotgun (WGS) entry which is preliminary data.</text>
</comment>
<sequence>MRSGMKQQLLLQTQHLVKGGLRGGEGVESPGMETCARRALRTGPLPNATALSSDLVETAALLAMILKDAACLQLQSLDVQQIDVYSVLENDTNNPSLGKDPPGKTPKKQATLEESSDTLYENI</sequence>
<feature type="region of interest" description="Disordered" evidence="1">
    <location>
        <begin position="90"/>
        <end position="123"/>
    </location>
</feature>
<organism evidence="2 3">
    <name type="scientific">Willisornis vidua</name>
    <name type="common">Xingu scale-backed antbird</name>
    <dbReference type="NCBI Taxonomy" id="1566151"/>
    <lineage>
        <taxon>Eukaryota</taxon>
        <taxon>Metazoa</taxon>
        <taxon>Chordata</taxon>
        <taxon>Craniata</taxon>
        <taxon>Vertebrata</taxon>
        <taxon>Euteleostomi</taxon>
        <taxon>Archelosauria</taxon>
        <taxon>Archosauria</taxon>
        <taxon>Dinosauria</taxon>
        <taxon>Saurischia</taxon>
        <taxon>Theropoda</taxon>
        <taxon>Coelurosauria</taxon>
        <taxon>Aves</taxon>
        <taxon>Neognathae</taxon>
        <taxon>Neoaves</taxon>
        <taxon>Telluraves</taxon>
        <taxon>Australaves</taxon>
        <taxon>Passeriformes</taxon>
        <taxon>Thamnophilidae</taxon>
        <taxon>Willisornis</taxon>
    </lineage>
</organism>
<dbReference type="Proteomes" id="UP001145742">
    <property type="component" value="Unassembled WGS sequence"/>
</dbReference>
<name>A0ABQ9DUH7_9PASS</name>
<evidence type="ECO:0000313" key="2">
    <source>
        <dbReference type="EMBL" id="KAJ7425958.1"/>
    </source>
</evidence>
<accession>A0ABQ9DUH7</accession>
<keyword evidence="3" id="KW-1185">Reference proteome</keyword>